<dbReference type="FunFam" id="3.40.50.300:FF:000299">
    <property type="entry name" value="ABC transporter ATP-binding protein/permease"/>
    <property type="match status" value="1"/>
</dbReference>
<proteinExistence type="predicted"/>
<dbReference type="OrthoDB" id="9760358at2"/>
<feature type="domain" description="ABC transporter" evidence="11">
    <location>
        <begin position="486"/>
        <end position="709"/>
    </location>
</feature>
<dbReference type="STRING" id="1317122.ATO12_03955"/>
<evidence type="ECO:0000313" key="14">
    <source>
        <dbReference type="EMBL" id="EZH75955.1"/>
    </source>
</evidence>
<dbReference type="InterPro" id="IPR011527">
    <property type="entry name" value="ABC1_TM_dom"/>
</dbReference>
<dbReference type="GO" id="GO:0006508">
    <property type="term" value="P:proteolysis"/>
    <property type="evidence" value="ECO:0007669"/>
    <property type="project" value="InterPro"/>
</dbReference>
<keyword evidence="5" id="KW-0547">Nucleotide-binding</keyword>
<dbReference type="InterPro" id="IPR027417">
    <property type="entry name" value="P-loop_NTPase"/>
</dbReference>
<evidence type="ECO:0000256" key="2">
    <source>
        <dbReference type="ARBA" id="ARBA00022448"/>
    </source>
</evidence>
<dbReference type="EMBL" id="AQRA01000001">
    <property type="protein sequence ID" value="EZH75955.1"/>
    <property type="molecule type" value="Genomic_DNA"/>
</dbReference>
<keyword evidence="9 10" id="KW-0472">Membrane</keyword>
<evidence type="ECO:0000256" key="6">
    <source>
        <dbReference type="ARBA" id="ARBA00022801"/>
    </source>
</evidence>
<dbReference type="PANTHER" id="PTHR43394">
    <property type="entry name" value="ATP-DEPENDENT PERMEASE MDL1, MITOCHONDRIAL"/>
    <property type="match status" value="1"/>
</dbReference>
<dbReference type="Pfam" id="PF00005">
    <property type="entry name" value="ABC_tran"/>
    <property type="match status" value="1"/>
</dbReference>
<keyword evidence="4 10" id="KW-0812">Transmembrane</keyword>
<evidence type="ECO:0000256" key="4">
    <source>
        <dbReference type="ARBA" id="ARBA00022692"/>
    </source>
</evidence>
<dbReference type="CDD" id="cd18567">
    <property type="entry name" value="ABC_6TM_CvaB_RaxB_like"/>
    <property type="match status" value="1"/>
</dbReference>
<keyword evidence="7 14" id="KW-0067">ATP-binding</keyword>
<keyword evidence="6" id="KW-0378">Hydrolase</keyword>
<dbReference type="GO" id="GO:0015421">
    <property type="term" value="F:ABC-type oligopeptide transporter activity"/>
    <property type="evidence" value="ECO:0007669"/>
    <property type="project" value="TreeGrafter"/>
</dbReference>
<feature type="domain" description="Peptidase C39" evidence="13">
    <location>
        <begin position="21"/>
        <end position="140"/>
    </location>
</feature>
<dbReference type="Gene3D" id="3.40.50.300">
    <property type="entry name" value="P-loop containing nucleotide triphosphate hydrolases"/>
    <property type="match status" value="1"/>
</dbReference>
<dbReference type="Proteomes" id="UP000023541">
    <property type="component" value="Unassembled WGS sequence"/>
</dbReference>
<dbReference type="GO" id="GO:0005524">
    <property type="term" value="F:ATP binding"/>
    <property type="evidence" value="ECO:0007669"/>
    <property type="project" value="UniProtKB-KW"/>
</dbReference>
<dbReference type="SUPFAM" id="SSF90123">
    <property type="entry name" value="ABC transporter transmembrane region"/>
    <property type="match status" value="1"/>
</dbReference>
<dbReference type="Pfam" id="PF03412">
    <property type="entry name" value="Peptidase_C39"/>
    <property type="match status" value="1"/>
</dbReference>
<evidence type="ECO:0000256" key="3">
    <source>
        <dbReference type="ARBA" id="ARBA00022475"/>
    </source>
</evidence>
<sequence length="709" mass="79405">MQNPIHLLHYGWGKRVPVIIQTEVAECGLASIAMVANYYGHKLDLNALRRKYSISAKGATLQGLIKLADNLQFSSRPLRLELEELSQLKTPCILHWNLNHFVVLTSVKGNKVTIHDPAVGKRVMRLSEVSKHFTGVALELTPTPDFKPEKISKRAKLSDFWSRITGLKRVLTQILVLSLLLQIFAIATPFYMQLVVDDVIISRDLDLLLILALGFGLMKLVNLAVTALRGVVILYMGTQLNIQMAANLLRHLLKLPMDYFEKRHIGDIISRFGSLEDVKQLLTTGLIETVVDGIMAIGLLVMMFIYSTTLAFIVLAAVVLYIIVRLALYRPYRQLKEEAIVADAKQNSNFMETVRGIQSVKLFGNESQRQTVWHNYYADAMNTGIRIGKLDIGYNFINGFLFGLENIIVIYLAASLVMDSLMTIGMLYAFMSYKSQFTEKASALVNKFIQFKMLSLHMERLGDIILTGQEEDIDSKRQLSQVKGELDLENISFRYSDNEPYLFKNLNFKIEEGSSIAVVGASGCGKTTLMKVMLGLLKPETGTIFVDGYDIRKVGLRTYRNLIGTVMQNDQLLSGSIADNICFFDPDFDQEWIEQCAQMAAIHQDIMAMPMGYHTLIGDMGSSLSGGQKQRLLLARALYKKPKILFLDEATSHLDVGLESVVNTTVKKLNITRIVIAHRPDTIAMADRVVALQNGQLLEVQIPDVAVAV</sequence>
<dbReference type="GO" id="GO:0016887">
    <property type="term" value="F:ATP hydrolysis activity"/>
    <property type="evidence" value="ECO:0007669"/>
    <property type="project" value="InterPro"/>
</dbReference>
<protein>
    <submittedName>
        <fullName evidence="14">ABC transporter ATP-binding protein</fullName>
    </submittedName>
</protein>
<dbReference type="InterPro" id="IPR033838">
    <property type="entry name" value="CvaB_peptidase"/>
</dbReference>
<dbReference type="PROSITE" id="PS50893">
    <property type="entry name" value="ABC_TRANSPORTER_2"/>
    <property type="match status" value="1"/>
</dbReference>
<organism evidence="14 15">
    <name type="scientific">Aquimarina atlantica</name>
    <dbReference type="NCBI Taxonomy" id="1317122"/>
    <lineage>
        <taxon>Bacteria</taxon>
        <taxon>Pseudomonadati</taxon>
        <taxon>Bacteroidota</taxon>
        <taxon>Flavobacteriia</taxon>
        <taxon>Flavobacteriales</taxon>
        <taxon>Flavobacteriaceae</taxon>
        <taxon>Aquimarina</taxon>
    </lineage>
</organism>
<reference evidence="14 15" key="1">
    <citation type="submission" date="2014-04" db="EMBL/GenBank/DDBJ databases">
        <title>Aquimarina sp. 22II-S11-z7 Genome Sequencing.</title>
        <authorList>
            <person name="Lai Q."/>
        </authorList>
    </citation>
    <scope>NUCLEOTIDE SEQUENCE [LARGE SCALE GENOMIC DNA]</scope>
    <source>
        <strain evidence="14 15">22II-S11-z7</strain>
    </source>
</reference>
<evidence type="ECO:0000259" key="11">
    <source>
        <dbReference type="PROSITE" id="PS50893"/>
    </source>
</evidence>
<dbReference type="GO" id="GO:0005886">
    <property type="term" value="C:plasma membrane"/>
    <property type="evidence" value="ECO:0007669"/>
    <property type="project" value="UniProtKB-SubCell"/>
</dbReference>
<accession>A0A023C106</accession>
<evidence type="ECO:0000256" key="7">
    <source>
        <dbReference type="ARBA" id="ARBA00022840"/>
    </source>
</evidence>
<evidence type="ECO:0000256" key="9">
    <source>
        <dbReference type="ARBA" id="ARBA00023136"/>
    </source>
</evidence>
<feature type="transmembrane region" description="Helical" evidence="10">
    <location>
        <begin position="170"/>
        <end position="192"/>
    </location>
</feature>
<dbReference type="InterPro" id="IPR036640">
    <property type="entry name" value="ABC1_TM_sf"/>
</dbReference>
<dbReference type="PROSITE" id="PS50990">
    <property type="entry name" value="PEPTIDASE_C39"/>
    <property type="match status" value="1"/>
</dbReference>
<dbReference type="RefSeq" id="WP_051575594.1">
    <property type="nucleotide sequence ID" value="NZ_AQRA01000001.1"/>
</dbReference>
<evidence type="ECO:0000256" key="1">
    <source>
        <dbReference type="ARBA" id="ARBA00004651"/>
    </source>
</evidence>
<keyword evidence="3" id="KW-1003">Cell membrane</keyword>
<comment type="caution">
    <text evidence="14">The sequence shown here is derived from an EMBL/GenBank/DDBJ whole genome shotgun (WGS) entry which is preliminary data.</text>
</comment>
<dbReference type="AlphaFoldDB" id="A0A023C106"/>
<dbReference type="eggNOG" id="COG2274">
    <property type="taxonomic scope" value="Bacteria"/>
</dbReference>
<evidence type="ECO:0000256" key="8">
    <source>
        <dbReference type="ARBA" id="ARBA00022989"/>
    </source>
</evidence>
<dbReference type="Pfam" id="PF00664">
    <property type="entry name" value="ABC_membrane"/>
    <property type="match status" value="1"/>
</dbReference>
<dbReference type="PANTHER" id="PTHR43394:SF1">
    <property type="entry name" value="ATP-BINDING CASSETTE SUB-FAMILY B MEMBER 10, MITOCHONDRIAL"/>
    <property type="match status" value="1"/>
</dbReference>
<dbReference type="InterPro" id="IPR017871">
    <property type="entry name" value="ABC_transporter-like_CS"/>
</dbReference>
<dbReference type="SUPFAM" id="SSF52540">
    <property type="entry name" value="P-loop containing nucleoside triphosphate hydrolases"/>
    <property type="match status" value="1"/>
</dbReference>
<dbReference type="InterPro" id="IPR039421">
    <property type="entry name" value="Type_1_exporter"/>
</dbReference>
<evidence type="ECO:0000256" key="10">
    <source>
        <dbReference type="SAM" id="Phobius"/>
    </source>
</evidence>
<dbReference type="PROSITE" id="PS00211">
    <property type="entry name" value="ABC_TRANSPORTER_1"/>
    <property type="match status" value="1"/>
</dbReference>
<feature type="transmembrane region" description="Helical" evidence="10">
    <location>
        <begin position="207"/>
        <end position="235"/>
    </location>
</feature>
<evidence type="ECO:0000259" key="12">
    <source>
        <dbReference type="PROSITE" id="PS50929"/>
    </source>
</evidence>
<dbReference type="InterPro" id="IPR005074">
    <property type="entry name" value="Peptidase_C39"/>
</dbReference>
<dbReference type="Gene3D" id="1.20.1560.10">
    <property type="entry name" value="ABC transporter type 1, transmembrane domain"/>
    <property type="match status" value="1"/>
</dbReference>
<dbReference type="SMART" id="SM00382">
    <property type="entry name" value="AAA"/>
    <property type="match status" value="1"/>
</dbReference>
<feature type="domain" description="ABC transmembrane type-1" evidence="12">
    <location>
        <begin position="174"/>
        <end position="453"/>
    </location>
</feature>
<name>A0A023C106_9FLAO</name>
<dbReference type="InterPro" id="IPR003439">
    <property type="entry name" value="ABC_transporter-like_ATP-bd"/>
</dbReference>
<dbReference type="GO" id="GO:0008234">
    <property type="term" value="F:cysteine-type peptidase activity"/>
    <property type="evidence" value="ECO:0007669"/>
    <property type="project" value="InterPro"/>
</dbReference>
<comment type="subcellular location">
    <subcellularLocation>
        <location evidence="1">Cell membrane</location>
        <topology evidence="1">Multi-pass membrane protein</topology>
    </subcellularLocation>
</comment>
<keyword evidence="8 10" id="KW-1133">Transmembrane helix</keyword>
<evidence type="ECO:0000313" key="15">
    <source>
        <dbReference type="Proteomes" id="UP000023541"/>
    </source>
</evidence>
<gene>
    <name evidence="14" type="ORF">ATO12_03955</name>
</gene>
<dbReference type="PROSITE" id="PS50929">
    <property type="entry name" value="ABC_TM1F"/>
    <property type="match status" value="1"/>
</dbReference>
<evidence type="ECO:0000256" key="5">
    <source>
        <dbReference type="ARBA" id="ARBA00022741"/>
    </source>
</evidence>
<keyword evidence="2" id="KW-0813">Transport</keyword>
<dbReference type="InterPro" id="IPR003593">
    <property type="entry name" value="AAA+_ATPase"/>
</dbReference>
<keyword evidence="15" id="KW-1185">Reference proteome</keyword>
<dbReference type="CDD" id="cd02419">
    <property type="entry name" value="Peptidase_C39C"/>
    <property type="match status" value="1"/>
</dbReference>
<dbReference type="Gene3D" id="3.90.70.10">
    <property type="entry name" value="Cysteine proteinases"/>
    <property type="match status" value="1"/>
</dbReference>
<evidence type="ECO:0000259" key="13">
    <source>
        <dbReference type="PROSITE" id="PS50990"/>
    </source>
</evidence>
<feature type="transmembrane region" description="Helical" evidence="10">
    <location>
        <begin position="310"/>
        <end position="328"/>
    </location>
</feature>